<evidence type="ECO:0000256" key="1">
    <source>
        <dbReference type="ARBA" id="ARBA00023125"/>
    </source>
</evidence>
<keyword evidence="6" id="KW-1185">Reference proteome</keyword>
<dbReference type="Pfam" id="PF00447">
    <property type="entry name" value="HSF_DNA-bind"/>
    <property type="match status" value="1"/>
</dbReference>
<feature type="region of interest" description="Disordered" evidence="3">
    <location>
        <begin position="1"/>
        <end position="35"/>
    </location>
</feature>
<dbReference type="AlphaFoldDB" id="A0A9K3L5Q6"/>
<feature type="domain" description="HSF-type DNA-binding" evidence="4">
    <location>
        <begin position="41"/>
        <end position="134"/>
    </location>
</feature>
<evidence type="ECO:0000259" key="4">
    <source>
        <dbReference type="SMART" id="SM00415"/>
    </source>
</evidence>
<dbReference type="GO" id="GO:0043565">
    <property type="term" value="F:sequence-specific DNA binding"/>
    <property type="evidence" value="ECO:0007669"/>
    <property type="project" value="InterPro"/>
</dbReference>
<organism evidence="5 6">
    <name type="scientific">Nitzschia inconspicua</name>
    <dbReference type="NCBI Taxonomy" id="303405"/>
    <lineage>
        <taxon>Eukaryota</taxon>
        <taxon>Sar</taxon>
        <taxon>Stramenopiles</taxon>
        <taxon>Ochrophyta</taxon>
        <taxon>Bacillariophyta</taxon>
        <taxon>Bacillariophyceae</taxon>
        <taxon>Bacillariophycidae</taxon>
        <taxon>Bacillariales</taxon>
        <taxon>Bacillariaceae</taxon>
        <taxon>Nitzschia</taxon>
    </lineage>
</organism>
<dbReference type="FunFam" id="1.10.10.10:FF:000479">
    <property type="entry name" value="Predicted protein"/>
    <property type="match status" value="1"/>
</dbReference>
<comment type="similarity">
    <text evidence="2">Belongs to the HSF family.</text>
</comment>
<keyword evidence="1 5" id="KW-0238">DNA-binding</keyword>
<feature type="compositionally biased region" description="Polar residues" evidence="3">
    <location>
        <begin position="1"/>
        <end position="16"/>
    </location>
</feature>
<dbReference type="Proteomes" id="UP000693970">
    <property type="component" value="Unassembled WGS sequence"/>
</dbReference>
<reference evidence="5" key="1">
    <citation type="journal article" date="2021" name="Sci. Rep.">
        <title>Diploid genomic architecture of Nitzschia inconspicua, an elite biomass production diatom.</title>
        <authorList>
            <person name="Oliver A."/>
            <person name="Podell S."/>
            <person name="Pinowska A."/>
            <person name="Traller J.C."/>
            <person name="Smith S.R."/>
            <person name="McClure R."/>
            <person name="Beliaev A."/>
            <person name="Bohutskyi P."/>
            <person name="Hill E.A."/>
            <person name="Rabines A."/>
            <person name="Zheng H."/>
            <person name="Allen L.Z."/>
            <person name="Kuo A."/>
            <person name="Grigoriev I.V."/>
            <person name="Allen A.E."/>
            <person name="Hazlebeck D."/>
            <person name="Allen E.E."/>
        </authorList>
    </citation>
    <scope>NUCLEOTIDE SEQUENCE</scope>
    <source>
        <strain evidence="5">Hildebrandi</strain>
    </source>
</reference>
<gene>
    <name evidence="5" type="ORF">IV203_000638</name>
</gene>
<comment type="caution">
    <text evidence="5">The sequence shown here is derived from an EMBL/GenBank/DDBJ whole genome shotgun (WGS) entry which is preliminary data.</text>
</comment>
<sequence length="362" mass="41193">MTSMIEGGMNTTSGIDNNKALDDCKSGSEAQEESDDDLQYIFPQRLMSILSDEKNHDAICWLPHGKGFVIRNRKLFSEKILPRFFSRKSKYSSFTRKLNRWNYTRVSSGPELGAYYHEFFLRDQPHLAAQMFCKNARTMIALASDVKIPQQVSSTDTSVTPKARPPILPLQQQPQSHQLVVPMKSVDGAAELYLRSRQLDPALQFLLSQQLKLCNEKNKQPPVSIPSKVSQQLDVQNLFNCQQLERHRQQKQYQTSLQHSSMMYQHQQQPRNQILAHCDRSEQILPTMATSEAMNFAFAPSVSSGNIGPKNSGGEMNLWQQIQAQKQKEAQLAQLRQLMALNLQRQQNRGHSSAKNFRASAA</sequence>
<dbReference type="PANTHER" id="PTHR10015:SF206">
    <property type="entry name" value="HSF-TYPE DNA-BINDING DOMAIN-CONTAINING PROTEIN"/>
    <property type="match status" value="1"/>
</dbReference>
<dbReference type="GO" id="GO:0003700">
    <property type="term" value="F:DNA-binding transcription factor activity"/>
    <property type="evidence" value="ECO:0007669"/>
    <property type="project" value="InterPro"/>
</dbReference>
<dbReference type="PANTHER" id="PTHR10015">
    <property type="entry name" value="HEAT SHOCK TRANSCRIPTION FACTOR"/>
    <property type="match status" value="1"/>
</dbReference>
<reference evidence="5" key="2">
    <citation type="submission" date="2021-04" db="EMBL/GenBank/DDBJ databases">
        <authorList>
            <person name="Podell S."/>
        </authorList>
    </citation>
    <scope>NUCLEOTIDE SEQUENCE</scope>
    <source>
        <strain evidence="5">Hildebrandi</strain>
    </source>
</reference>
<dbReference type="EMBL" id="JAGRRH010000015">
    <property type="protein sequence ID" value="KAG7355952.1"/>
    <property type="molecule type" value="Genomic_DNA"/>
</dbReference>
<evidence type="ECO:0000313" key="6">
    <source>
        <dbReference type="Proteomes" id="UP000693970"/>
    </source>
</evidence>
<evidence type="ECO:0000256" key="2">
    <source>
        <dbReference type="RuleBase" id="RU004020"/>
    </source>
</evidence>
<proteinExistence type="inferred from homology"/>
<evidence type="ECO:0000256" key="3">
    <source>
        <dbReference type="SAM" id="MobiDB-lite"/>
    </source>
</evidence>
<accession>A0A9K3L5Q6</accession>
<dbReference type="InterPro" id="IPR000232">
    <property type="entry name" value="HSF_DNA-bd"/>
</dbReference>
<name>A0A9K3L5Q6_9STRA</name>
<dbReference type="OrthoDB" id="60033at2759"/>
<protein>
    <submittedName>
        <fullName evidence="5">HSF-type DNA-binding protein</fullName>
    </submittedName>
</protein>
<evidence type="ECO:0000313" key="5">
    <source>
        <dbReference type="EMBL" id="KAG7355952.1"/>
    </source>
</evidence>
<dbReference type="SMART" id="SM00415">
    <property type="entry name" value="HSF"/>
    <property type="match status" value="1"/>
</dbReference>